<comment type="similarity">
    <text evidence="12">Belongs to the DnaG primase family.</text>
</comment>
<accession>A0A7C3LUT8</accession>
<dbReference type="InterPro" id="IPR030846">
    <property type="entry name" value="DnaG_bac"/>
</dbReference>
<dbReference type="InterPro" id="IPR006171">
    <property type="entry name" value="TOPRIM_dom"/>
</dbReference>
<dbReference type="PROSITE" id="PS50880">
    <property type="entry name" value="TOPRIM"/>
    <property type="match status" value="1"/>
</dbReference>
<comment type="domain">
    <text evidence="12">Contains an N-terminal zinc-binding domain, a central core domain that contains the primase activity, and a C-terminal DnaB-binding domain.</text>
</comment>
<dbReference type="GO" id="GO:0006269">
    <property type="term" value="P:DNA replication, synthesis of primer"/>
    <property type="evidence" value="ECO:0007669"/>
    <property type="project" value="UniProtKB-UniRule"/>
</dbReference>
<evidence type="ECO:0000256" key="3">
    <source>
        <dbReference type="ARBA" id="ARBA00022679"/>
    </source>
</evidence>
<keyword evidence="2 12" id="KW-0639">Primosome</keyword>
<evidence type="ECO:0000256" key="1">
    <source>
        <dbReference type="ARBA" id="ARBA00022478"/>
    </source>
</evidence>
<dbReference type="SUPFAM" id="SSF56731">
    <property type="entry name" value="DNA primase core"/>
    <property type="match status" value="1"/>
</dbReference>
<evidence type="ECO:0000256" key="6">
    <source>
        <dbReference type="ARBA" id="ARBA00022723"/>
    </source>
</evidence>
<organism evidence="14">
    <name type="scientific">Leptospirillum ferriphilum</name>
    <dbReference type="NCBI Taxonomy" id="178606"/>
    <lineage>
        <taxon>Bacteria</taxon>
        <taxon>Pseudomonadati</taxon>
        <taxon>Nitrospirota</taxon>
        <taxon>Nitrospiria</taxon>
        <taxon>Nitrospirales</taxon>
        <taxon>Nitrospiraceae</taxon>
        <taxon>Leptospirillum</taxon>
    </lineage>
</organism>
<dbReference type="FunFam" id="3.90.580.10:FF:000001">
    <property type="entry name" value="DNA primase"/>
    <property type="match status" value="1"/>
</dbReference>
<dbReference type="InterPro" id="IPR006295">
    <property type="entry name" value="DNA_primase_DnaG"/>
</dbReference>
<dbReference type="PANTHER" id="PTHR30313">
    <property type="entry name" value="DNA PRIMASE"/>
    <property type="match status" value="1"/>
</dbReference>
<keyword evidence="9" id="KW-0460">Magnesium</keyword>
<dbReference type="Pfam" id="PF13155">
    <property type="entry name" value="Toprim_2"/>
    <property type="match status" value="1"/>
</dbReference>
<dbReference type="GO" id="GO:0000428">
    <property type="term" value="C:DNA-directed RNA polymerase complex"/>
    <property type="evidence" value="ECO:0007669"/>
    <property type="project" value="UniProtKB-KW"/>
</dbReference>
<comment type="cofactor">
    <cofactor evidence="12">
        <name>Zn(2+)</name>
        <dbReference type="ChEBI" id="CHEBI:29105"/>
    </cofactor>
    <text evidence="12">Binds 1 zinc ion per monomer.</text>
</comment>
<dbReference type="Gene3D" id="3.40.1360.10">
    <property type="match status" value="1"/>
</dbReference>
<name>A0A7C3LUT8_9BACT</name>
<evidence type="ECO:0000256" key="12">
    <source>
        <dbReference type="HAMAP-Rule" id="MF_00974"/>
    </source>
</evidence>
<dbReference type="Pfam" id="PF01807">
    <property type="entry name" value="Zn_ribbon_DnaG"/>
    <property type="match status" value="1"/>
</dbReference>
<dbReference type="NCBIfam" id="TIGR01391">
    <property type="entry name" value="dnaG"/>
    <property type="match status" value="1"/>
</dbReference>
<keyword evidence="1 12" id="KW-0240">DNA-directed RNA polymerase</keyword>
<dbReference type="HAMAP" id="MF_00974">
    <property type="entry name" value="DNA_primase_DnaG"/>
    <property type="match status" value="1"/>
</dbReference>
<evidence type="ECO:0000259" key="13">
    <source>
        <dbReference type="PROSITE" id="PS50880"/>
    </source>
</evidence>
<dbReference type="GO" id="GO:0008270">
    <property type="term" value="F:zinc ion binding"/>
    <property type="evidence" value="ECO:0007669"/>
    <property type="project" value="UniProtKB-UniRule"/>
</dbReference>
<evidence type="ECO:0000256" key="4">
    <source>
        <dbReference type="ARBA" id="ARBA00022695"/>
    </source>
</evidence>
<evidence type="ECO:0000256" key="5">
    <source>
        <dbReference type="ARBA" id="ARBA00022705"/>
    </source>
</evidence>
<dbReference type="GO" id="GO:1990077">
    <property type="term" value="C:primosome complex"/>
    <property type="evidence" value="ECO:0007669"/>
    <property type="project" value="UniProtKB-KW"/>
</dbReference>
<keyword evidence="4 12" id="KW-0548">Nucleotidyltransferase</keyword>
<keyword evidence="7 12" id="KW-0863">Zinc-finger</keyword>
<evidence type="ECO:0000256" key="11">
    <source>
        <dbReference type="ARBA" id="ARBA00023163"/>
    </source>
</evidence>
<dbReference type="Pfam" id="PF08275">
    <property type="entry name" value="DNAG_N"/>
    <property type="match status" value="1"/>
</dbReference>
<dbReference type="InterPro" id="IPR036977">
    <property type="entry name" value="DNA_primase_Znf_CHC2"/>
</dbReference>
<evidence type="ECO:0000256" key="8">
    <source>
        <dbReference type="ARBA" id="ARBA00022833"/>
    </source>
</evidence>
<comment type="caution">
    <text evidence="14">The sequence shown here is derived from an EMBL/GenBank/DDBJ whole genome shotgun (WGS) entry which is preliminary data.</text>
</comment>
<dbReference type="GO" id="GO:0005737">
    <property type="term" value="C:cytoplasm"/>
    <property type="evidence" value="ECO:0007669"/>
    <property type="project" value="TreeGrafter"/>
</dbReference>
<evidence type="ECO:0000256" key="2">
    <source>
        <dbReference type="ARBA" id="ARBA00022515"/>
    </source>
</evidence>
<evidence type="ECO:0000256" key="10">
    <source>
        <dbReference type="ARBA" id="ARBA00023125"/>
    </source>
</evidence>
<comment type="subunit">
    <text evidence="12">Monomer. Interacts with DnaB.</text>
</comment>
<keyword evidence="5 12" id="KW-0235">DNA replication</keyword>
<dbReference type="GO" id="GO:0003677">
    <property type="term" value="F:DNA binding"/>
    <property type="evidence" value="ECO:0007669"/>
    <property type="project" value="UniProtKB-KW"/>
</dbReference>
<dbReference type="AlphaFoldDB" id="A0A7C3LUT8"/>
<dbReference type="InterPro" id="IPR050219">
    <property type="entry name" value="DnaG_primase"/>
</dbReference>
<dbReference type="GO" id="GO:0003899">
    <property type="term" value="F:DNA-directed RNA polymerase activity"/>
    <property type="evidence" value="ECO:0007669"/>
    <property type="project" value="UniProtKB-UniRule"/>
</dbReference>
<sequence length="574" mass="64297">MHPGGLITDWSARRSRPGWENKTAELDSVEYRDWREKVRQASDIVRIVGDRIPLRRRGKDYIALCPFHEEQTPSFHVDSAKQLFYCFGCQSGGDVFRFIEKFERKSFGEAVRFLGEQAGIPMPAGGNHDRRRQCFQICHEAETAFRRSLSLTEAEPARKYLIETRRLKPATVERFGLGWSAPGAILKGISPSRRKEYEAFGLLKQAEGGMREFFRNRIMIPIRLESGASVAFGGRSLPGAGSGPKYLNSPEHPFFRKKEILFGLDQALSAIEKRRRVLVVEGYFDVMALSEAGVEAVVAPLGTSLSQTHLIQLSRVAEEVIVVFDGDQAGQNAIARLADRFIMDSRLPVKAFSLPSGRDPDEWIRDVGPEAFMEAMERAVPLPDFVAGLFDARVGQTDAAGRSSLLESFCDLAKRIPDPDLLDHFLSRGASIFKLNKDLLAQGLFREESLVTKGNTVQKVRETASNRGLMERNIVLELARLWTDGLQPHPSSLLTPGDFGFLSSGTLVSFVQKLWETAGQGSDLARDLVLKEPLLAEFWMQFPLDSETRPQRLEDLVFRVSRLSKRVRISAVPG</sequence>
<dbReference type="SMART" id="SM00400">
    <property type="entry name" value="ZnF_CHCC"/>
    <property type="match status" value="1"/>
</dbReference>
<dbReference type="SMART" id="SM00493">
    <property type="entry name" value="TOPRIM"/>
    <property type="match status" value="1"/>
</dbReference>
<feature type="zinc finger region" description="CHC2-type" evidence="12">
    <location>
        <begin position="65"/>
        <end position="89"/>
    </location>
</feature>
<dbReference type="InterPro" id="IPR037068">
    <property type="entry name" value="DNA_primase_core_N_sf"/>
</dbReference>
<dbReference type="EC" id="2.7.7.101" evidence="12"/>
<keyword evidence="10 12" id="KW-0238">DNA-binding</keyword>
<dbReference type="InterPro" id="IPR002694">
    <property type="entry name" value="Znf_CHC2"/>
</dbReference>
<proteinExistence type="inferred from homology"/>
<dbReference type="CDD" id="cd03364">
    <property type="entry name" value="TOPRIM_DnaG_primases"/>
    <property type="match status" value="1"/>
</dbReference>
<keyword evidence="6 12" id="KW-0479">Metal-binding</keyword>
<dbReference type="InterPro" id="IPR034151">
    <property type="entry name" value="TOPRIM_DnaG_bac"/>
</dbReference>
<dbReference type="PANTHER" id="PTHR30313:SF2">
    <property type="entry name" value="DNA PRIMASE"/>
    <property type="match status" value="1"/>
</dbReference>
<evidence type="ECO:0000256" key="7">
    <source>
        <dbReference type="ARBA" id="ARBA00022771"/>
    </source>
</evidence>
<dbReference type="Gene3D" id="3.90.980.10">
    <property type="entry name" value="DNA primase, catalytic core, N-terminal domain"/>
    <property type="match status" value="1"/>
</dbReference>
<evidence type="ECO:0000256" key="9">
    <source>
        <dbReference type="ARBA" id="ARBA00022842"/>
    </source>
</evidence>
<comment type="function">
    <text evidence="12">RNA polymerase that catalyzes the synthesis of short RNA molecules used as primers for DNA polymerase during DNA replication.</text>
</comment>
<dbReference type="InterPro" id="IPR013264">
    <property type="entry name" value="DNAG_N"/>
</dbReference>
<dbReference type="SUPFAM" id="SSF57783">
    <property type="entry name" value="Zinc beta-ribbon"/>
    <property type="match status" value="1"/>
</dbReference>
<keyword evidence="11 12" id="KW-0804">Transcription</keyword>
<comment type="catalytic activity">
    <reaction evidence="12">
        <text>ssDNA + n NTP = ssDNA/pppN(pN)n-1 hybrid + (n-1) diphosphate.</text>
        <dbReference type="EC" id="2.7.7.101"/>
    </reaction>
</comment>
<evidence type="ECO:0000313" key="14">
    <source>
        <dbReference type="EMBL" id="HFT93043.1"/>
    </source>
</evidence>
<protein>
    <recommendedName>
        <fullName evidence="12">DNA primase</fullName>
        <ecNumber evidence="12">2.7.7.101</ecNumber>
    </recommendedName>
</protein>
<dbReference type="Gene3D" id="3.90.580.10">
    <property type="entry name" value="Zinc finger, CHC2-type domain"/>
    <property type="match status" value="1"/>
</dbReference>
<keyword evidence="8 12" id="KW-0862">Zinc</keyword>
<keyword evidence="3 12" id="KW-0808">Transferase</keyword>
<gene>
    <name evidence="12 14" type="primary">dnaG</name>
    <name evidence="14" type="ORF">ENX03_03695</name>
</gene>
<reference evidence="14" key="1">
    <citation type="journal article" date="2020" name="mSystems">
        <title>Genome- and Community-Level Interaction Insights into Carbon Utilization and Element Cycling Functions of Hydrothermarchaeota in Hydrothermal Sediment.</title>
        <authorList>
            <person name="Zhou Z."/>
            <person name="Liu Y."/>
            <person name="Xu W."/>
            <person name="Pan J."/>
            <person name="Luo Z.H."/>
            <person name="Li M."/>
        </authorList>
    </citation>
    <scope>NUCLEOTIDE SEQUENCE [LARGE SCALE GENOMIC DNA]</scope>
    <source>
        <strain evidence="14">SpSt-902</strain>
    </source>
</reference>
<dbReference type="EMBL" id="DTMM01000077">
    <property type="protein sequence ID" value="HFT93043.1"/>
    <property type="molecule type" value="Genomic_DNA"/>
</dbReference>
<feature type="domain" description="Toprim" evidence="13">
    <location>
        <begin position="275"/>
        <end position="368"/>
    </location>
</feature>